<organism evidence="1 2">
    <name type="scientific">Pseudorhodoplanes sinuspersici</name>
    <dbReference type="NCBI Taxonomy" id="1235591"/>
    <lineage>
        <taxon>Bacteria</taxon>
        <taxon>Pseudomonadati</taxon>
        <taxon>Pseudomonadota</taxon>
        <taxon>Alphaproteobacteria</taxon>
        <taxon>Hyphomicrobiales</taxon>
        <taxon>Pseudorhodoplanes</taxon>
    </lineage>
</organism>
<dbReference type="RefSeq" id="WP_086088135.1">
    <property type="nucleotide sequence ID" value="NZ_CP021112.1"/>
</dbReference>
<dbReference type="PIRSF" id="PIRSF007028">
    <property type="entry name" value="UCP007028"/>
    <property type="match status" value="1"/>
</dbReference>
<accession>A0A1W6ZQN7</accession>
<name>A0A1W6ZQN7_9HYPH</name>
<dbReference type="InterPro" id="IPR011008">
    <property type="entry name" value="Dimeric_a/b-barrel"/>
</dbReference>
<dbReference type="SUPFAM" id="SSF54909">
    <property type="entry name" value="Dimeric alpha+beta barrel"/>
    <property type="match status" value="1"/>
</dbReference>
<proteinExistence type="predicted"/>
<dbReference type="EMBL" id="CP021112">
    <property type="protein sequence ID" value="ARP99728.1"/>
    <property type="molecule type" value="Genomic_DNA"/>
</dbReference>
<protein>
    <submittedName>
        <fullName evidence="1">RNA signal recognition particle</fullName>
    </submittedName>
</protein>
<dbReference type="STRING" id="1235591.CAK95_11995"/>
<dbReference type="Proteomes" id="UP000194137">
    <property type="component" value="Chromosome"/>
</dbReference>
<dbReference type="OrthoDB" id="9792392at2"/>
<reference evidence="1 2" key="1">
    <citation type="submission" date="2017-05" db="EMBL/GenBank/DDBJ databases">
        <title>Full genome sequence of Pseudorhodoplanes sinuspersici.</title>
        <authorList>
            <person name="Dastgheib S.M.M."/>
            <person name="Shavandi M."/>
            <person name="Tirandaz H."/>
        </authorList>
    </citation>
    <scope>NUCLEOTIDE SEQUENCE [LARGE SCALE GENOMIC DNA]</scope>
    <source>
        <strain evidence="1 2">RIPI110</strain>
    </source>
</reference>
<keyword evidence="2" id="KW-1185">Reference proteome</keyword>
<dbReference type="KEGG" id="psin:CAK95_11995"/>
<gene>
    <name evidence="1" type="ORF">CAK95_11995</name>
</gene>
<dbReference type="AlphaFoldDB" id="A0A1W6ZQN7"/>
<dbReference type="Pfam" id="PF07237">
    <property type="entry name" value="DUF1428"/>
    <property type="match status" value="1"/>
</dbReference>
<dbReference type="InterPro" id="IPR009874">
    <property type="entry name" value="DUF1428"/>
</dbReference>
<dbReference type="Gene3D" id="3.30.70.100">
    <property type="match status" value="1"/>
</dbReference>
<evidence type="ECO:0000313" key="2">
    <source>
        <dbReference type="Proteomes" id="UP000194137"/>
    </source>
</evidence>
<evidence type="ECO:0000313" key="1">
    <source>
        <dbReference type="EMBL" id="ARP99728.1"/>
    </source>
</evidence>
<sequence length="120" mass="13942">MPYVDGFVLPVPKKKLKDYERIAKIAGKVWKEHGAIDYHECVADDVKPGKSTSFPQSVKLKKGEVVVFSWITYKSRKQRDAIIKKVMKDKRLADMMNDPKKMPFDAKRMFWGGFKTFIDL</sequence>